<keyword evidence="1" id="KW-0805">Transcription regulation</keyword>
<evidence type="ECO:0000259" key="5">
    <source>
        <dbReference type="PROSITE" id="PS50977"/>
    </source>
</evidence>
<evidence type="ECO:0000313" key="6">
    <source>
        <dbReference type="EMBL" id="RRD72944.1"/>
    </source>
</evidence>
<dbReference type="InterPro" id="IPR036271">
    <property type="entry name" value="Tet_transcr_reg_TetR-rel_C_sf"/>
</dbReference>
<keyword evidence="2 4" id="KW-0238">DNA-binding</keyword>
<comment type="caution">
    <text evidence="6">The sequence shown here is derived from an EMBL/GenBank/DDBJ whole genome shotgun (WGS) entry which is preliminary data.</text>
</comment>
<name>A0A3P1YPG7_TANFO</name>
<dbReference type="Gene3D" id="1.10.357.10">
    <property type="entry name" value="Tetracycline Repressor, domain 2"/>
    <property type="match status" value="1"/>
</dbReference>
<reference evidence="6 7" key="1">
    <citation type="submission" date="2018-11" db="EMBL/GenBank/DDBJ databases">
        <title>Genomes From Bacteria Associated with the Canine Oral Cavity: a Test Case for Automated Genome-Based Taxonomic Assignment.</title>
        <authorList>
            <person name="Coil D.A."/>
            <person name="Jospin G."/>
            <person name="Darling A.E."/>
            <person name="Wallis C."/>
            <person name="Davis I.J."/>
            <person name="Harris S."/>
            <person name="Eisen J.A."/>
            <person name="Holcombe L.J."/>
            <person name="O'Flynn C."/>
        </authorList>
    </citation>
    <scope>NUCLEOTIDE SEQUENCE [LARGE SCALE GENOMIC DNA]</scope>
    <source>
        <strain evidence="6 7">OH1426_COT-023</strain>
    </source>
</reference>
<dbReference type="InterPro" id="IPR025996">
    <property type="entry name" value="MT1864/Rv1816-like_C"/>
</dbReference>
<sequence length="175" mass="19952">MPKSTVITQEMIIETAFEMVRKEGFGVLSARNIAKQIGCSTQPIYWCYKTMDELKAEVCQKVLAHLKNRMCSYRKTGNVFLDLGLGYVRMAHTEPALFKAIYIDNITNVKLADIFPENQEIVELMKSSEEYRQLSEEEAKNSIAKAWMLVHGIASLVATGMFVYDEEKILEIISK</sequence>
<evidence type="ECO:0000256" key="1">
    <source>
        <dbReference type="ARBA" id="ARBA00023015"/>
    </source>
</evidence>
<dbReference type="GO" id="GO:0003677">
    <property type="term" value="F:DNA binding"/>
    <property type="evidence" value="ECO:0007669"/>
    <property type="project" value="UniProtKB-UniRule"/>
</dbReference>
<dbReference type="InterPro" id="IPR009057">
    <property type="entry name" value="Homeodomain-like_sf"/>
</dbReference>
<dbReference type="InterPro" id="IPR001647">
    <property type="entry name" value="HTH_TetR"/>
</dbReference>
<feature type="DNA-binding region" description="H-T-H motif" evidence="4">
    <location>
        <begin position="29"/>
        <end position="48"/>
    </location>
</feature>
<evidence type="ECO:0000256" key="2">
    <source>
        <dbReference type="ARBA" id="ARBA00023125"/>
    </source>
</evidence>
<evidence type="ECO:0000256" key="3">
    <source>
        <dbReference type="ARBA" id="ARBA00023163"/>
    </source>
</evidence>
<dbReference type="SUPFAM" id="SSF48498">
    <property type="entry name" value="Tetracyclin repressor-like, C-terminal domain"/>
    <property type="match status" value="1"/>
</dbReference>
<evidence type="ECO:0000256" key="4">
    <source>
        <dbReference type="PROSITE-ProRule" id="PRU00335"/>
    </source>
</evidence>
<dbReference type="EMBL" id="RQYN01000042">
    <property type="protein sequence ID" value="RRD72944.1"/>
    <property type="molecule type" value="Genomic_DNA"/>
</dbReference>
<organism evidence="6 7">
    <name type="scientific">Tannerella forsythia</name>
    <name type="common">Bacteroides forsythus</name>
    <dbReference type="NCBI Taxonomy" id="28112"/>
    <lineage>
        <taxon>Bacteria</taxon>
        <taxon>Pseudomonadati</taxon>
        <taxon>Bacteroidota</taxon>
        <taxon>Bacteroidia</taxon>
        <taxon>Bacteroidales</taxon>
        <taxon>Tannerellaceae</taxon>
        <taxon>Tannerella</taxon>
    </lineage>
</organism>
<dbReference type="PROSITE" id="PS50977">
    <property type="entry name" value="HTH_TETR_2"/>
    <property type="match status" value="1"/>
</dbReference>
<protein>
    <submittedName>
        <fullName evidence="6">TetR/AcrR family transcriptional regulator</fullName>
    </submittedName>
</protein>
<dbReference type="Pfam" id="PF00440">
    <property type="entry name" value="TetR_N"/>
    <property type="match status" value="1"/>
</dbReference>
<dbReference type="SUPFAM" id="SSF46689">
    <property type="entry name" value="Homeodomain-like"/>
    <property type="match status" value="1"/>
</dbReference>
<accession>A0A3P1YPG7</accession>
<dbReference type="Pfam" id="PF13305">
    <property type="entry name" value="TetR_C_33"/>
    <property type="match status" value="1"/>
</dbReference>
<dbReference type="RefSeq" id="WP_124790516.1">
    <property type="nucleotide sequence ID" value="NZ_RQYN01000042.1"/>
</dbReference>
<evidence type="ECO:0000313" key="7">
    <source>
        <dbReference type="Proteomes" id="UP000279860"/>
    </source>
</evidence>
<dbReference type="AlphaFoldDB" id="A0A3P1YPG7"/>
<dbReference type="Proteomes" id="UP000279860">
    <property type="component" value="Unassembled WGS sequence"/>
</dbReference>
<gene>
    <name evidence="6" type="ORF">EII41_10225</name>
</gene>
<feature type="domain" description="HTH tetR-type" evidence="5">
    <location>
        <begin position="6"/>
        <end position="66"/>
    </location>
</feature>
<proteinExistence type="predicted"/>
<keyword evidence="3" id="KW-0804">Transcription</keyword>